<dbReference type="AlphaFoldDB" id="A0A9W6M9M3"/>
<name>A0A9W6M9M3_9MICO</name>
<organism evidence="4 5">
    <name type="scientific">Microbacterium keratanolyticum</name>
    <dbReference type="NCBI Taxonomy" id="67574"/>
    <lineage>
        <taxon>Bacteria</taxon>
        <taxon>Bacillati</taxon>
        <taxon>Actinomycetota</taxon>
        <taxon>Actinomycetes</taxon>
        <taxon>Micrococcales</taxon>
        <taxon>Microbacteriaceae</taxon>
        <taxon>Microbacterium</taxon>
    </lineage>
</organism>
<accession>A0A9W6M9M3</accession>
<feature type="DNA-binding region" description="H-T-H motif" evidence="2">
    <location>
        <begin position="20"/>
        <end position="39"/>
    </location>
</feature>
<evidence type="ECO:0000256" key="2">
    <source>
        <dbReference type="PROSITE-ProRule" id="PRU00335"/>
    </source>
</evidence>
<protein>
    <recommendedName>
        <fullName evidence="3">HTH tetR-type domain-containing protein</fullName>
    </recommendedName>
</protein>
<keyword evidence="1 2" id="KW-0238">DNA-binding</keyword>
<dbReference type="Proteomes" id="UP001142325">
    <property type="component" value="Unassembled WGS sequence"/>
</dbReference>
<gene>
    <name evidence="4" type="ORF">GCM10017596_27200</name>
</gene>
<evidence type="ECO:0000313" key="4">
    <source>
        <dbReference type="EMBL" id="GLK03005.1"/>
    </source>
</evidence>
<dbReference type="EMBL" id="BSET01000002">
    <property type="protein sequence ID" value="GLK03005.1"/>
    <property type="molecule type" value="Genomic_DNA"/>
</dbReference>
<evidence type="ECO:0000313" key="5">
    <source>
        <dbReference type="Proteomes" id="UP001142325"/>
    </source>
</evidence>
<dbReference type="GO" id="GO:0003677">
    <property type="term" value="F:DNA binding"/>
    <property type="evidence" value="ECO:0007669"/>
    <property type="project" value="UniProtKB-UniRule"/>
</dbReference>
<keyword evidence="5" id="KW-1185">Reference proteome</keyword>
<proteinExistence type="predicted"/>
<feature type="domain" description="HTH tetR-type" evidence="3">
    <location>
        <begin position="1"/>
        <end position="57"/>
    </location>
</feature>
<dbReference type="SUPFAM" id="SSF46689">
    <property type="entry name" value="Homeodomain-like"/>
    <property type="match status" value="1"/>
</dbReference>
<dbReference type="InterPro" id="IPR009057">
    <property type="entry name" value="Homeodomain-like_sf"/>
</dbReference>
<reference evidence="4" key="2">
    <citation type="submission" date="2023-01" db="EMBL/GenBank/DDBJ databases">
        <authorList>
            <person name="Sun Q."/>
            <person name="Evtushenko L."/>
        </authorList>
    </citation>
    <scope>NUCLEOTIDE SEQUENCE</scope>
    <source>
        <strain evidence="4">VKM Ac-1958</strain>
    </source>
</reference>
<dbReference type="Pfam" id="PF00440">
    <property type="entry name" value="TetR_N"/>
    <property type="match status" value="1"/>
</dbReference>
<evidence type="ECO:0000256" key="1">
    <source>
        <dbReference type="ARBA" id="ARBA00023125"/>
    </source>
</evidence>
<dbReference type="Gene3D" id="1.10.357.10">
    <property type="entry name" value="Tetracycline Repressor, domain 2"/>
    <property type="match status" value="1"/>
</dbReference>
<reference evidence="4" key="1">
    <citation type="journal article" date="2014" name="Int. J. Syst. Evol. Microbiol.">
        <title>Complete genome sequence of Corynebacterium casei LMG S-19264T (=DSM 44701T), isolated from a smear-ripened cheese.</title>
        <authorList>
            <consortium name="US DOE Joint Genome Institute (JGI-PGF)"/>
            <person name="Walter F."/>
            <person name="Albersmeier A."/>
            <person name="Kalinowski J."/>
            <person name="Ruckert C."/>
        </authorList>
    </citation>
    <scope>NUCLEOTIDE SEQUENCE</scope>
    <source>
        <strain evidence="4">VKM Ac-1958</strain>
    </source>
</reference>
<dbReference type="InterPro" id="IPR001647">
    <property type="entry name" value="HTH_TetR"/>
</dbReference>
<sequence length="201" mass="22375">MAIERAAVRLACELGYENVTVAEVCEEADVSRSTFFNYMTTLDAAIFGHPLEIIDDARAWAILEADPHNLGRAIHQVALVSVGDDEVDPVVMAGRRRLIQEQPHTAVHWEATFTRLRHQEMELAGRWLAAHPELRKMPHLSLAREAIMHVVVSGAVAAVLMDEWADAPAVVDTTDEQQVLRAMAADYDRTMADIRMILPDA</sequence>
<evidence type="ECO:0000259" key="3">
    <source>
        <dbReference type="PROSITE" id="PS50977"/>
    </source>
</evidence>
<comment type="caution">
    <text evidence="4">The sequence shown here is derived from an EMBL/GenBank/DDBJ whole genome shotgun (WGS) entry which is preliminary data.</text>
</comment>
<dbReference type="PROSITE" id="PS50977">
    <property type="entry name" value="HTH_TETR_2"/>
    <property type="match status" value="1"/>
</dbReference>